<evidence type="ECO:0000313" key="3">
    <source>
        <dbReference type="Proteomes" id="UP000318578"/>
    </source>
</evidence>
<dbReference type="AlphaFoldDB" id="A0A558AGD6"/>
<comment type="caution">
    <text evidence="2">The sequence shown here is derived from an EMBL/GenBank/DDBJ whole genome shotgun (WGS) entry which is preliminary data.</text>
</comment>
<dbReference type="EMBL" id="VJZA01000012">
    <property type="protein sequence ID" value="TVT23324.1"/>
    <property type="molecule type" value="Genomic_DNA"/>
</dbReference>
<accession>A0A558AGD6</accession>
<reference evidence="2 3" key="1">
    <citation type="submission" date="2019-07" db="EMBL/GenBank/DDBJ databases">
        <title>New species of Amycolatopsis and Streptomyces.</title>
        <authorList>
            <person name="Duangmal K."/>
            <person name="Teo W.F.A."/>
            <person name="Lipun K."/>
        </authorList>
    </citation>
    <scope>NUCLEOTIDE SEQUENCE [LARGE SCALE GENOMIC DNA]</scope>
    <source>
        <strain evidence="2 3">JCM 30562</strain>
    </source>
</reference>
<feature type="compositionally biased region" description="Basic and acidic residues" evidence="1">
    <location>
        <begin position="92"/>
        <end position="113"/>
    </location>
</feature>
<gene>
    <name evidence="2" type="ORF">FNH06_10585</name>
</gene>
<keyword evidence="3" id="KW-1185">Reference proteome</keyword>
<dbReference type="GO" id="GO:0003824">
    <property type="term" value="F:catalytic activity"/>
    <property type="evidence" value="ECO:0007669"/>
    <property type="project" value="InterPro"/>
</dbReference>
<proteinExistence type="predicted"/>
<protein>
    <submittedName>
        <fullName evidence="2">Uncharacterized protein</fullName>
    </submittedName>
</protein>
<dbReference type="Proteomes" id="UP000318578">
    <property type="component" value="Unassembled WGS sequence"/>
</dbReference>
<organism evidence="2 3">
    <name type="scientific">Amycolatopsis acidiphila</name>
    <dbReference type="NCBI Taxonomy" id="715473"/>
    <lineage>
        <taxon>Bacteria</taxon>
        <taxon>Bacillati</taxon>
        <taxon>Actinomycetota</taxon>
        <taxon>Actinomycetes</taxon>
        <taxon>Pseudonocardiales</taxon>
        <taxon>Pseudonocardiaceae</taxon>
        <taxon>Amycolatopsis</taxon>
    </lineage>
</organism>
<dbReference type="RefSeq" id="WP_144637112.1">
    <property type="nucleotide sequence ID" value="NZ_BNAX01000005.1"/>
</dbReference>
<dbReference type="OrthoDB" id="9792137at2"/>
<name>A0A558AGD6_9PSEU</name>
<sequence>MGWKVGAGQREHLGGMVIGHLPSATRLSPGGRYDPAEMVADNVFRRAFALGPFLPGWRRMPAELLHAMDEPLSPGEAIITGSVVQVPVAPGDEVRADFPRGRRNRSPESLHPP</sequence>
<dbReference type="InterPro" id="IPR036663">
    <property type="entry name" value="Fumarylacetoacetase_C_sf"/>
</dbReference>
<evidence type="ECO:0000313" key="2">
    <source>
        <dbReference type="EMBL" id="TVT23324.1"/>
    </source>
</evidence>
<evidence type="ECO:0000256" key="1">
    <source>
        <dbReference type="SAM" id="MobiDB-lite"/>
    </source>
</evidence>
<dbReference type="SUPFAM" id="SSF56529">
    <property type="entry name" value="FAH"/>
    <property type="match status" value="1"/>
</dbReference>
<feature type="region of interest" description="Disordered" evidence="1">
    <location>
        <begin position="90"/>
        <end position="113"/>
    </location>
</feature>